<feature type="compositionally biased region" description="Basic residues" evidence="1">
    <location>
        <begin position="1"/>
        <end position="10"/>
    </location>
</feature>
<gene>
    <name evidence="2" type="ORF">TL16_g12452</name>
</gene>
<dbReference type="EMBL" id="BLQM01000504">
    <property type="protein sequence ID" value="GMH92788.1"/>
    <property type="molecule type" value="Genomic_DNA"/>
</dbReference>
<evidence type="ECO:0000313" key="2">
    <source>
        <dbReference type="EMBL" id="GMH92788.1"/>
    </source>
</evidence>
<proteinExistence type="predicted"/>
<reference evidence="3" key="1">
    <citation type="journal article" date="2023" name="Commun. Biol.">
        <title>Genome analysis of Parmales, the sister group of diatoms, reveals the evolutionary specialization of diatoms from phago-mixotrophs to photoautotrophs.</title>
        <authorList>
            <person name="Ban H."/>
            <person name="Sato S."/>
            <person name="Yoshikawa S."/>
            <person name="Yamada K."/>
            <person name="Nakamura Y."/>
            <person name="Ichinomiya M."/>
            <person name="Sato N."/>
            <person name="Blanc-Mathieu R."/>
            <person name="Endo H."/>
            <person name="Kuwata A."/>
            <person name="Ogata H."/>
        </authorList>
    </citation>
    <scope>NUCLEOTIDE SEQUENCE [LARGE SCALE GENOMIC DNA]</scope>
</reference>
<dbReference type="AlphaFoldDB" id="A0A9W7EWV8"/>
<evidence type="ECO:0000313" key="3">
    <source>
        <dbReference type="Proteomes" id="UP001162640"/>
    </source>
</evidence>
<comment type="caution">
    <text evidence="2">The sequence shown here is derived from an EMBL/GenBank/DDBJ whole genome shotgun (WGS) entry which is preliminary data.</text>
</comment>
<accession>A0A9W7EWV8</accession>
<name>A0A9W7EWV8_9STRA</name>
<protein>
    <submittedName>
        <fullName evidence="2">Uncharacterized protein</fullName>
    </submittedName>
</protein>
<organism evidence="2 3">
    <name type="scientific">Triparma laevis f. inornata</name>
    <dbReference type="NCBI Taxonomy" id="1714386"/>
    <lineage>
        <taxon>Eukaryota</taxon>
        <taxon>Sar</taxon>
        <taxon>Stramenopiles</taxon>
        <taxon>Ochrophyta</taxon>
        <taxon>Bolidophyceae</taxon>
        <taxon>Parmales</taxon>
        <taxon>Triparmaceae</taxon>
        <taxon>Triparma</taxon>
    </lineage>
</organism>
<feature type="region of interest" description="Disordered" evidence="1">
    <location>
        <begin position="1"/>
        <end position="41"/>
    </location>
</feature>
<feature type="compositionally biased region" description="Low complexity" evidence="1">
    <location>
        <begin position="11"/>
        <end position="21"/>
    </location>
</feature>
<evidence type="ECO:0000256" key="1">
    <source>
        <dbReference type="SAM" id="MobiDB-lite"/>
    </source>
</evidence>
<sequence length="106" mass="11253">MASHIARRSRISPSSVSSFRSTFPARPSSLAPRSKNVKSPSAVGGLFSLGPTSMSSYLPSNVSSTLFARTSRHFSTKTPGSTSGVGILAWYSRMLGTFSKSISHLL</sequence>
<dbReference type="Proteomes" id="UP001162640">
    <property type="component" value="Unassembled WGS sequence"/>
</dbReference>